<dbReference type="PANTHER" id="PTHR48079">
    <property type="entry name" value="PROTEIN YEEZ"/>
    <property type="match status" value="1"/>
</dbReference>
<name>A0ABN2MQ00_9PSEU</name>
<dbReference type="Pfam" id="PF11066">
    <property type="entry name" value="DUF2867"/>
    <property type="match status" value="1"/>
</dbReference>
<dbReference type="Gene3D" id="3.40.50.720">
    <property type="entry name" value="NAD(P)-binding Rossmann-like Domain"/>
    <property type="match status" value="1"/>
</dbReference>
<dbReference type="CDD" id="cd07812">
    <property type="entry name" value="SRPBCC"/>
    <property type="match status" value="1"/>
</dbReference>
<evidence type="ECO:0000313" key="3">
    <source>
        <dbReference type="Proteomes" id="UP001500449"/>
    </source>
</evidence>
<dbReference type="InterPro" id="IPR016040">
    <property type="entry name" value="NAD(P)-bd_dom"/>
</dbReference>
<reference evidence="2 3" key="1">
    <citation type="journal article" date="2019" name="Int. J. Syst. Evol. Microbiol.">
        <title>The Global Catalogue of Microorganisms (GCM) 10K type strain sequencing project: providing services to taxonomists for standard genome sequencing and annotation.</title>
        <authorList>
            <consortium name="The Broad Institute Genomics Platform"/>
            <consortium name="The Broad Institute Genome Sequencing Center for Infectious Disease"/>
            <person name="Wu L."/>
            <person name="Ma J."/>
        </authorList>
    </citation>
    <scope>NUCLEOTIDE SEQUENCE [LARGE SCALE GENOMIC DNA]</scope>
    <source>
        <strain evidence="2 3">JCM 16009</strain>
    </source>
</reference>
<dbReference type="InterPro" id="IPR051783">
    <property type="entry name" value="NAD(P)-dependent_oxidoreduct"/>
</dbReference>
<dbReference type="InterPro" id="IPR021295">
    <property type="entry name" value="DUF2867"/>
</dbReference>
<sequence length="473" mass="50631">MRCLVIGATGYVGTRLVPRLLAEGHEVRCLVRSPQKLARTGFADRVEPVTGDLSGPLDAAFADVDAVFHLVHSMDGPGFEERDRVAARAVADAAARAGARRIVYLGGLQPPGEANSAHLGSRREVGEILLAGPVPVAVLQAGIVVGRGSASFEMIRHLAESVFGGPLVLPLPDQAWNRIRPIAVDDVVHWLTACLRLPPDVSRTFDVGGPDAPTYVDLLRGYARAAGLRRALTVPVPVVAPRLGARAIDALTPVDRALARPLLESMAYDLVGEDLDALPALVGAPPGGPAPYAEALRRALAEDGAAGPAGTDPEGAGPPELVGEHVEEVDAPVEVLWEVVSGLGGAQGWRTIPGVWAARQTIDGWLGGVGLRRSRPERLAVGEALDWWRIEGVEPGRELRLRAETRMPGVVRMRLTVEPRGPHRSTYRQHVTFRPRGLGGRVYWFTQKPAHDLVFGVTARMVAHEAERRSVES</sequence>
<dbReference type="PANTHER" id="PTHR48079:SF6">
    <property type="entry name" value="NAD(P)-BINDING DOMAIN-CONTAINING PROTEIN-RELATED"/>
    <property type="match status" value="1"/>
</dbReference>
<dbReference type="InterPro" id="IPR036291">
    <property type="entry name" value="NAD(P)-bd_dom_sf"/>
</dbReference>
<gene>
    <name evidence="2" type="ORF">GCM10009836_09800</name>
</gene>
<feature type="domain" description="NAD(P)-binding" evidence="1">
    <location>
        <begin position="7"/>
        <end position="109"/>
    </location>
</feature>
<dbReference type="SUPFAM" id="SSF55961">
    <property type="entry name" value="Bet v1-like"/>
    <property type="match status" value="1"/>
</dbReference>
<accession>A0ABN2MQ00</accession>
<protein>
    <submittedName>
        <fullName evidence="2">SDR family oxidoreductase</fullName>
    </submittedName>
</protein>
<dbReference type="Pfam" id="PF13460">
    <property type="entry name" value="NAD_binding_10"/>
    <property type="match status" value="1"/>
</dbReference>
<keyword evidence="3" id="KW-1185">Reference proteome</keyword>
<dbReference type="Proteomes" id="UP001500449">
    <property type="component" value="Unassembled WGS sequence"/>
</dbReference>
<evidence type="ECO:0000313" key="2">
    <source>
        <dbReference type="EMBL" id="GAA1833706.1"/>
    </source>
</evidence>
<comment type="caution">
    <text evidence="2">The sequence shown here is derived from an EMBL/GenBank/DDBJ whole genome shotgun (WGS) entry which is preliminary data.</text>
</comment>
<evidence type="ECO:0000259" key="1">
    <source>
        <dbReference type="Pfam" id="PF13460"/>
    </source>
</evidence>
<dbReference type="SUPFAM" id="SSF51735">
    <property type="entry name" value="NAD(P)-binding Rossmann-fold domains"/>
    <property type="match status" value="1"/>
</dbReference>
<proteinExistence type="predicted"/>
<dbReference type="EMBL" id="BAAAQK010000003">
    <property type="protein sequence ID" value="GAA1833706.1"/>
    <property type="molecule type" value="Genomic_DNA"/>
</dbReference>
<organism evidence="2 3">
    <name type="scientific">Pseudonocardia ailaonensis</name>
    <dbReference type="NCBI Taxonomy" id="367279"/>
    <lineage>
        <taxon>Bacteria</taxon>
        <taxon>Bacillati</taxon>
        <taxon>Actinomycetota</taxon>
        <taxon>Actinomycetes</taxon>
        <taxon>Pseudonocardiales</taxon>
        <taxon>Pseudonocardiaceae</taxon>
        <taxon>Pseudonocardia</taxon>
    </lineage>
</organism>